<evidence type="ECO:0000313" key="3">
    <source>
        <dbReference type="Proteomes" id="UP001567538"/>
    </source>
</evidence>
<keyword evidence="1" id="KW-0812">Transmembrane</keyword>
<organism evidence="2 3">
    <name type="scientific">Salvia divinorum</name>
    <name type="common">Maria pastora</name>
    <name type="synonym">Diviner's sage</name>
    <dbReference type="NCBI Taxonomy" id="28513"/>
    <lineage>
        <taxon>Eukaryota</taxon>
        <taxon>Viridiplantae</taxon>
        <taxon>Streptophyta</taxon>
        <taxon>Embryophyta</taxon>
        <taxon>Tracheophyta</taxon>
        <taxon>Spermatophyta</taxon>
        <taxon>Magnoliopsida</taxon>
        <taxon>eudicotyledons</taxon>
        <taxon>Gunneridae</taxon>
        <taxon>Pentapetalae</taxon>
        <taxon>asterids</taxon>
        <taxon>lamiids</taxon>
        <taxon>Lamiales</taxon>
        <taxon>Lamiaceae</taxon>
        <taxon>Nepetoideae</taxon>
        <taxon>Mentheae</taxon>
        <taxon>Salviinae</taxon>
        <taxon>Salvia</taxon>
        <taxon>Salvia subgen. Calosphace</taxon>
    </lineage>
</organism>
<dbReference type="PANTHER" id="PTHR37206">
    <property type="entry name" value="TRANSMEMBRANE PROTEIN"/>
    <property type="match status" value="1"/>
</dbReference>
<name>A0ABD1IC86_SALDI</name>
<gene>
    <name evidence="2" type="ORF">AAHA92_01962</name>
</gene>
<evidence type="ECO:0000313" key="2">
    <source>
        <dbReference type="EMBL" id="KAL1566340.1"/>
    </source>
</evidence>
<comment type="caution">
    <text evidence="2">The sequence shown here is derived from an EMBL/GenBank/DDBJ whole genome shotgun (WGS) entry which is preliminary data.</text>
</comment>
<dbReference type="AlphaFoldDB" id="A0ABD1IC86"/>
<evidence type="ECO:0000256" key="1">
    <source>
        <dbReference type="SAM" id="Phobius"/>
    </source>
</evidence>
<dbReference type="PANTHER" id="PTHR37206:SF1">
    <property type="entry name" value="TRANSMEMBRANE PROTEIN"/>
    <property type="match status" value="1"/>
</dbReference>
<proteinExistence type="predicted"/>
<feature type="transmembrane region" description="Helical" evidence="1">
    <location>
        <begin position="99"/>
        <end position="119"/>
    </location>
</feature>
<sequence>MVVEDGDAPSPPPILSREEFGRVSAVSPWSFVANRNLQKYEFRFGLVVHIFTAGFESAAALPNSFGRTAGLFGSWTELLHSKASISVRFLRSALAASRGALLTHRPVAFAAVLLALLYLRRRRRLRGGEDSRERLVGMITKTDEKINNLLDQISRMNQMMIAIKKTQPKLHVD</sequence>
<protein>
    <submittedName>
        <fullName evidence="2">Uncharacterized protein</fullName>
    </submittedName>
</protein>
<keyword evidence="1" id="KW-1133">Transmembrane helix</keyword>
<keyword evidence="1" id="KW-0472">Membrane</keyword>
<dbReference type="EMBL" id="JBEAFC010000002">
    <property type="protein sequence ID" value="KAL1566340.1"/>
    <property type="molecule type" value="Genomic_DNA"/>
</dbReference>
<accession>A0ABD1IC86</accession>
<reference evidence="2 3" key="1">
    <citation type="submission" date="2024-06" db="EMBL/GenBank/DDBJ databases">
        <title>A chromosome level genome sequence of Diviner's sage (Salvia divinorum).</title>
        <authorList>
            <person name="Ford S.A."/>
            <person name="Ro D.-K."/>
            <person name="Ness R.W."/>
            <person name="Phillips M.A."/>
        </authorList>
    </citation>
    <scope>NUCLEOTIDE SEQUENCE [LARGE SCALE GENOMIC DNA]</scope>
    <source>
        <strain evidence="2">SAF-2024a</strain>
        <tissue evidence="2">Leaf</tissue>
    </source>
</reference>
<keyword evidence="3" id="KW-1185">Reference proteome</keyword>
<dbReference type="Proteomes" id="UP001567538">
    <property type="component" value="Unassembled WGS sequence"/>
</dbReference>